<dbReference type="GO" id="GO:0006430">
    <property type="term" value="P:lysyl-tRNA aminoacylation"/>
    <property type="evidence" value="ECO:0007669"/>
    <property type="project" value="TreeGrafter"/>
</dbReference>
<dbReference type="AlphaFoldDB" id="A0A5J4TJQ9"/>
<comment type="caution">
    <text evidence="3">The sequence shown here is derived from an EMBL/GenBank/DDBJ whole genome shotgun (WGS) entry which is preliminary data.</text>
</comment>
<proteinExistence type="predicted"/>
<dbReference type="OrthoDB" id="21243at2759"/>
<dbReference type="Gene3D" id="2.40.50.140">
    <property type="entry name" value="Nucleic acid-binding proteins"/>
    <property type="match status" value="1"/>
</dbReference>
<protein>
    <submittedName>
        <fullName evidence="3">Uncharacterized protein</fullName>
    </submittedName>
</protein>
<gene>
    <name evidence="3" type="ORF">EZS28_046712</name>
</gene>
<keyword evidence="1" id="KW-0547">Nucleotide-binding</keyword>
<dbReference type="SUPFAM" id="SSF50249">
    <property type="entry name" value="Nucleic acid-binding proteins"/>
    <property type="match status" value="1"/>
</dbReference>
<name>A0A5J4TJQ9_9EUKA</name>
<evidence type="ECO:0000313" key="4">
    <source>
        <dbReference type="Proteomes" id="UP000324800"/>
    </source>
</evidence>
<sequence>MATIEKDNAEKQPEEVKVSEEDAKKTDDGTAAVSKNLQKKQKKQQEAAQKKADKEAQKKVIEQAKKKDEVEIEDPRLYHEKRLNMVSSIAPGAVNPYYPHKFHANISVGEFIAKYSNIEVKEEKKDEVVSLGARVMFFRSLGKMIFFDVQSNGLKLQLVAKKDIMDVATSP</sequence>
<dbReference type="InterPro" id="IPR012340">
    <property type="entry name" value="NA-bd_OB-fold"/>
</dbReference>
<feature type="compositionally biased region" description="Basic and acidic residues" evidence="2">
    <location>
        <begin position="43"/>
        <end position="68"/>
    </location>
</feature>
<evidence type="ECO:0000256" key="1">
    <source>
        <dbReference type="ARBA" id="ARBA00022741"/>
    </source>
</evidence>
<dbReference type="GO" id="GO:0004824">
    <property type="term" value="F:lysine-tRNA ligase activity"/>
    <property type="evidence" value="ECO:0007669"/>
    <property type="project" value="TreeGrafter"/>
</dbReference>
<accession>A0A5J4TJQ9</accession>
<reference evidence="3 4" key="1">
    <citation type="submission" date="2019-03" db="EMBL/GenBank/DDBJ databases">
        <title>Single cell metagenomics reveals metabolic interactions within the superorganism composed of flagellate Streblomastix strix and complex community of Bacteroidetes bacteria on its surface.</title>
        <authorList>
            <person name="Treitli S.C."/>
            <person name="Kolisko M."/>
            <person name="Husnik F."/>
            <person name="Keeling P."/>
            <person name="Hampl V."/>
        </authorList>
    </citation>
    <scope>NUCLEOTIDE SEQUENCE [LARGE SCALE GENOMIC DNA]</scope>
    <source>
        <strain evidence="3">ST1C</strain>
    </source>
</reference>
<dbReference type="Proteomes" id="UP000324800">
    <property type="component" value="Unassembled WGS sequence"/>
</dbReference>
<dbReference type="GO" id="GO:0005829">
    <property type="term" value="C:cytosol"/>
    <property type="evidence" value="ECO:0007669"/>
    <property type="project" value="TreeGrafter"/>
</dbReference>
<dbReference type="PANTHER" id="PTHR42918:SF9">
    <property type="entry name" value="LYSINE--TRNA LIGASE"/>
    <property type="match status" value="1"/>
</dbReference>
<feature type="non-terminal residue" evidence="3">
    <location>
        <position position="171"/>
    </location>
</feature>
<evidence type="ECO:0000256" key="2">
    <source>
        <dbReference type="SAM" id="MobiDB-lite"/>
    </source>
</evidence>
<evidence type="ECO:0000313" key="3">
    <source>
        <dbReference type="EMBL" id="KAA6357761.1"/>
    </source>
</evidence>
<feature type="region of interest" description="Disordered" evidence="2">
    <location>
        <begin position="1"/>
        <end position="68"/>
    </location>
</feature>
<organism evidence="3 4">
    <name type="scientific">Streblomastix strix</name>
    <dbReference type="NCBI Taxonomy" id="222440"/>
    <lineage>
        <taxon>Eukaryota</taxon>
        <taxon>Metamonada</taxon>
        <taxon>Preaxostyla</taxon>
        <taxon>Oxymonadida</taxon>
        <taxon>Streblomastigidae</taxon>
        <taxon>Streblomastix</taxon>
    </lineage>
</organism>
<dbReference type="PANTHER" id="PTHR42918">
    <property type="entry name" value="LYSYL-TRNA SYNTHETASE"/>
    <property type="match status" value="1"/>
</dbReference>
<dbReference type="GO" id="GO:0000049">
    <property type="term" value="F:tRNA binding"/>
    <property type="evidence" value="ECO:0007669"/>
    <property type="project" value="TreeGrafter"/>
</dbReference>
<dbReference type="EMBL" id="SNRW01030885">
    <property type="protein sequence ID" value="KAA6357761.1"/>
    <property type="molecule type" value="Genomic_DNA"/>
</dbReference>
<feature type="compositionally biased region" description="Basic and acidic residues" evidence="2">
    <location>
        <begin position="1"/>
        <end position="28"/>
    </location>
</feature>